<proteinExistence type="predicted"/>
<reference evidence="2" key="2">
    <citation type="submission" date="2013-10" db="EMBL/GenBank/DDBJ databases">
        <authorList>
            <person name="Aslett M."/>
        </authorList>
    </citation>
    <scope>NUCLEOTIDE SEQUENCE</scope>
    <source>
        <strain evidence="2">Houghton</strain>
    </source>
</reference>
<protein>
    <submittedName>
        <fullName evidence="2">Uncharacterized protein</fullName>
    </submittedName>
</protein>
<accession>U6GRE0</accession>
<evidence type="ECO:0000256" key="1">
    <source>
        <dbReference type="SAM" id="MobiDB-lite"/>
    </source>
</evidence>
<feature type="compositionally biased region" description="Low complexity" evidence="1">
    <location>
        <begin position="1"/>
        <end position="48"/>
    </location>
</feature>
<gene>
    <name evidence="2" type="ORF">EAH_00063330</name>
</gene>
<evidence type="ECO:0000313" key="3">
    <source>
        <dbReference type="Proteomes" id="UP000018050"/>
    </source>
</evidence>
<name>U6GRE0_EIMAC</name>
<feature type="compositionally biased region" description="Gly residues" evidence="1">
    <location>
        <begin position="98"/>
        <end position="107"/>
    </location>
</feature>
<dbReference type="OMA" id="GGFRENK"/>
<dbReference type="GeneID" id="25274403"/>
<feature type="non-terminal residue" evidence="2">
    <location>
        <position position="169"/>
    </location>
</feature>
<dbReference type="Proteomes" id="UP000018050">
    <property type="component" value="Unassembled WGS sequence"/>
</dbReference>
<feature type="compositionally biased region" description="Pro residues" evidence="1">
    <location>
        <begin position="76"/>
        <end position="97"/>
    </location>
</feature>
<dbReference type="OrthoDB" id="203073at2759"/>
<reference evidence="2" key="1">
    <citation type="submission" date="2013-10" db="EMBL/GenBank/DDBJ databases">
        <title>Genomic analysis of the causative agents of coccidiosis in chickens.</title>
        <authorList>
            <person name="Reid A.J."/>
            <person name="Blake D."/>
            <person name="Billington K."/>
            <person name="Browne H."/>
            <person name="Dunn M."/>
            <person name="Hung S."/>
            <person name="Kawahara F."/>
            <person name="Miranda-Saavedra D."/>
            <person name="Mourier T."/>
            <person name="Nagra H."/>
            <person name="Otto T.D."/>
            <person name="Rawlings N."/>
            <person name="Sanchez A."/>
            <person name="Sanders M."/>
            <person name="Subramaniam C."/>
            <person name="Tay Y."/>
            <person name="Dear P."/>
            <person name="Doerig C."/>
            <person name="Gruber A."/>
            <person name="Parkinson J."/>
            <person name="Shirley M."/>
            <person name="Wan K.L."/>
            <person name="Berriman M."/>
            <person name="Tomley F."/>
            <person name="Pain A."/>
        </authorList>
    </citation>
    <scope>NUCLEOTIDE SEQUENCE</scope>
    <source>
        <strain evidence="2">Houghton</strain>
    </source>
</reference>
<evidence type="ECO:0000313" key="2">
    <source>
        <dbReference type="EMBL" id="CDI81828.1"/>
    </source>
</evidence>
<dbReference type="VEuPathDB" id="ToxoDB:EAH_00063330"/>
<keyword evidence="3" id="KW-1185">Reference proteome</keyword>
<feature type="compositionally biased region" description="Pro residues" evidence="1">
    <location>
        <begin position="49"/>
        <end position="69"/>
    </location>
</feature>
<feature type="region of interest" description="Disordered" evidence="1">
    <location>
        <begin position="1"/>
        <end position="125"/>
    </location>
</feature>
<dbReference type="AlphaFoldDB" id="U6GRE0"/>
<dbReference type="RefSeq" id="XP_013248588.1">
    <property type="nucleotide sequence ID" value="XM_013393134.1"/>
</dbReference>
<dbReference type="EMBL" id="HG671834">
    <property type="protein sequence ID" value="CDI81828.1"/>
    <property type="molecule type" value="Genomic_DNA"/>
</dbReference>
<organism evidence="2 3">
    <name type="scientific">Eimeria acervulina</name>
    <name type="common">Coccidian parasite</name>
    <dbReference type="NCBI Taxonomy" id="5801"/>
    <lineage>
        <taxon>Eukaryota</taxon>
        <taxon>Sar</taxon>
        <taxon>Alveolata</taxon>
        <taxon>Apicomplexa</taxon>
        <taxon>Conoidasida</taxon>
        <taxon>Coccidia</taxon>
        <taxon>Eucoccidiorida</taxon>
        <taxon>Eimeriorina</taxon>
        <taxon>Eimeriidae</taxon>
        <taxon>Eimeria</taxon>
    </lineage>
</organism>
<sequence length="169" mass="15920">MGCTQSSAATAAAPPPSSAAAKNGSASPSAAAAAAAAAAESPRLLSPSPKAPHSPTPNDRPPSRGPPGGPSGGPSGGPPGSPSGGPPGSPSGGPPGGPLGEGIGMMGGVDVVGTDCVPPPGGRDEEVLRIGKAPPTLMNINGEAVGGGRIKREKVVLEGGAVYEGTWKD</sequence>